<protein>
    <submittedName>
        <fullName evidence="2">Uncharacterized protein</fullName>
    </submittedName>
</protein>
<reference evidence="2" key="1">
    <citation type="journal article" date="2015" name="Front. Microbiol.">
        <title>Combining genomic sequencing methods to explore viral diversity and reveal potential virus-host interactions.</title>
        <authorList>
            <person name="Chow C.E."/>
            <person name="Winget D.M."/>
            <person name="White R.A.III."/>
            <person name="Hallam S.J."/>
            <person name="Suttle C.A."/>
        </authorList>
    </citation>
    <scope>NUCLEOTIDE SEQUENCE</scope>
    <source>
        <strain evidence="2">Anoxic3_1</strain>
    </source>
</reference>
<dbReference type="EMBL" id="KR029577">
    <property type="protein sequence ID" value="AKH45794.1"/>
    <property type="molecule type" value="Genomic_DNA"/>
</dbReference>
<feature type="region of interest" description="Disordered" evidence="1">
    <location>
        <begin position="1"/>
        <end position="53"/>
    </location>
</feature>
<accession>A0A0F7KZU0</accession>
<feature type="compositionally biased region" description="Polar residues" evidence="1">
    <location>
        <begin position="25"/>
        <end position="38"/>
    </location>
</feature>
<sequence length="53" mass="6106">MTKLERFAPRRPKKPTRLGLLAANRRTTVPTTNGSWLQRDTLKRSLPISMQSK</sequence>
<reference evidence="2" key="2">
    <citation type="submission" date="2015-03" db="EMBL/GenBank/DDBJ databases">
        <authorList>
            <person name="Chow C.-E.T."/>
            <person name="Winget D.M."/>
            <person name="White R.A.III."/>
            <person name="Hallam S.J."/>
            <person name="Suttle C.A."/>
        </authorList>
    </citation>
    <scope>NUCLEOTIDE SEQUENCE</scope>
    <source>
        <strain evidence="2">Anoxic3_1</strain>
    </source>
</reference>
<proteinExistence type="predicted"/>
<name>A0A0F7KZU0_9VIRU</name>
<evidence type="ECO:0000256" key="1">
    <source>
        <dbReference type="SAM" id="MobiDB-lite"/>
    </source>
</evidence>
<organism evidence="2">
    <name type="scientific">uncultured marine virus</name>
    <dbReference type="NCBI Taxonomy" id="186617"/>
    <lineage>
        <taxon>Viruses</taxon>
        <taxon>environmental samples</taxon>
    </lineage>
</organism>
<evidence type="ECO:0000313" key="2">
    <source>
        <dbReference type="EMBL" id="AKH45794.1"/>
    </source>
</evidence>